<keyword evidence="15" id="KW-1185">Reference proteome</keyword>
<dbReference type="InterPro" id="IPR014043">
    <property type="entry name" value="Acyl_transferase_dom"/>
</dbReference>
<dbReference type="InterPro" id="IPR057326">
    <property type="entry name" value="KR_dom"/>
</dbReference>
<evidence type="ECO:0000256" key="11">
    <source>
        <dbReference type="SAM" id="MobiDB-lite"/>
    </source>
</evidence>
<reference evidence="14 15" key="1">
    <citation type="journal article" date="2015" name="BMC Genomics">
        <title>The genome of the truffle-parasite Tolypocladium ophioglossoides and the evolution of antifungal peptaibiotics.</title>
        <authorList>
            <person name="Quandt C.A."/>
            <person name="Bushley K.E."/>
            <person name="Spatafora J.W."/>
        </authorList>
    </citation>
    <scope>NUCLEOTIDE SEQUENCE [LARGE SCALE GENOMIC DNA]</scope>
    <source>
        <strain evidence="14 15">CBS 100239</strain>
    </source>
</reference>
<dbReference type="Gene3D" id="3.40.50.150">
    <property type="entry name" value="Vaccinia Virus protein VP39"/>
    <property type="match status" value="1"/>
</dbReference>
<keyword evidence="7" id="KW-0560">Oxidoreductase</keyword>
<evidence type="ECO:0000259" key="12">
    <source>
        <dbReference type="PROSITE" id="PS50075"/>
    </source>
</evidence>
<name>A0A0L0N2E0_TOLOC</name>
<dbReference type="GO" id="GO:0016491">
    <property type="term" value="F:oxidoreductase activity"/>
    <property type="evidence" value="ECO:0007669"/>
    <property type="project" value="UniProtKB-KW"/>
</dbReference>
<feature type="region of interest" description="N-terminal hotdog fold" evidence="10">
    <location>
        <begin position="252"/>
        <end position="387"/>
    </location>
</feature>
<sequence>MAVGTTFQDALEFCELEAFKGRIQVAARNSSSSLTLSGDEDAVAEAVEIFKDEGKFARQLKVDTAYHSSHVLPCAEPYLTAMSNCGLQYAAPTGAKWHSSVRDGEVMSRDRLTAQYWVDNMASPVQFSPAVAQAWADSGPFDLVLEVGPHPVLRSPCLDSVEEVAGDRPPYSGLLARGKDDVQEFSSALGFIWTHLGPRSVAFDNFSRTVSQSPAARRFMTELPKYPFDHSRQFMSLSRLSGLHSSLRAPPHPLLGKRCHDRETVQGIQWRNILHPKEIPWLHGHQIQGQIVFPATGYIAMAVEAIAILAGTSSIGLVSIEDLRIGRAMAFSDDDTSVETVFDVKIASQTKNEIRAQFSCNSGAPRGHRSTMALNASGVVTVTMGNQEQGKLPIVEVDNLNTSEVAVDRFYEFLGRLGYNYSWPFHGTTSIRRKADYATGTIEDQSGTNWEDQLIVHPGMLDTALQTTFAAFCCPGDERMWALHVPTSFRSIVINPYFTPLGIGKQRGFKFLSVANDYSKGKVVTELNLFAEEGGHTAIQIEGMQLVPLSAAIPENDAVLFSRFDYKIANPDGELTAADYEFKPKDLKIAIDSERISFYYLRRLVETITGEEKANTLPHYRHLVDWAAHVVPQVMNGRNPHIPEAAKHDTQADVDALLQKHYERTDVRLLQSVGENLPQVIRDGSNILEHMTKDGMLDDVYEEGFGLDLVNEYIAHMTGQIAHRYPRMNILEIGAGTGGSTRRILPRLGAAFSTYTYTDVSGGFFGTAQDRFSEYEGRMIFKTLDMNQSPASQGFVEGSYDLVIASNVLHATLELEDMMTHVRSLLKPGGYVIILETVNNDCLRVGLPMGSLPGWWLGVERGRRWGPTLTLPQWDSLLRTCGFGGIDSTTPPVHKILPGHVFCAQAIDDRVTMLRTPLTDVADLPATKAPQLVIVGGETLSVHRLCEQLSSVLAPRFGQITRLSSIEDLTIEGLAESSTVLSLTELDDPLFATMTPGKLDGLKTLWRQAGNILWVTTGARAENPHSYMTLGVGRCMRFEYPNITLKVLDVDRLNHQSSGLIAENLLRLELLDKWSRELRPEELQWSLEPEVYIENDTTVIPRLYPYDAGNKRYNTSRRVVSEQVDPREATLVLAGDEGIWEVQRASPLHIQAPLPFTANTKTVRVTHFLLSTISALPGCRLMLCTGIDTASNERLLAVAHTAESPVTVPSTWCVPIGKTDPAVVLAIVSAHLLGRSIMRFVQKGDAVVVHDPHPLVANALGAMMKDEECTLNITTSREENSHAGWQYVDENLPERMVRWLLPSTTTTKFIDLSQSSASGKLIAGCLPRFCDIIDATRLLSTGTELRPFASENEVSRELKLAFSTADSLAESADLASIVSTIPLQSIASDNATGAQFAIADCTSSSVVVPIRPIDGGDIFRPDKTYFLVGLSGELGQSLCKWMVVHGARYIALTSRRPKVHPDFIRGMERMGATVKAFPMDITSRESLHACYGSISKSMPQIAGVANGAMILEDGLFDNMSYEAFAKVLSPKVLGSQLLDELFHDNPLEFFIFFSSTTAVMGNSGQSNYIAGNMFMNALAAQRKKRGVAASSIDISSIIGIGYVERAEDLSADTFTKMGYKPMSEQDLQLLCAEAIVLGRPGSSEICELSTGVTPIYTDAQAKDQYLKDVKFGHFLLERLSTLEQGGRTSSVPVRVQLAEAKTTTAAVSIIKGTQRCHPAEIHCTHRSTESFIARLRRILAISADESINERVTLVEQGVDSLMAVEVRSWFLRELDVDIPVLKILGGSSINDLLDEALKLLPPSIVDLSTLEAGREPVAKTSTQPAPSSPDPRGTAISSSEGSTTDSPSKTPGSNTPGDTGVNTPMTSWDLTSSSLSFKREKPDETTGSTDDSSSLNQLPDESSSLMSFGQAGFWFLNEYLANKKAFNMAVMLRLSGPIRIKTLEAAVRAIGNRHEILRTRFFWSGDGDERTPMQGVRPNSVLELTTKRISSEADANAELLDMHNTPWDLASGNTVKITLLSLSNEAHFLVFGAHHIVLDGYSFSVFFKDLEMAYKKSTLPHLGAECQYRSFAAQQREKYENGGQNDTIAYYRESLPADFKPMELLPLAKSTTRQAANNYSQHESIIRIDASFAAKLRQVARKNRATSFHVYLSALQALLFRLLPGADDIFIGIADANRLEKNFMSSIGFFLNLLPLRFRRREPGATVGSSIQTARDAAYSALRHSQLPFDVLLRELNVPRSNAHTPLFQVFLDYRQVVQQRDTWGECKLNGEKWLNSGTGYDVSLEITENVNTDTAISLRLQDTLYSEESTQLLLRSYVKVLESMVDAPEQAVDDISIWSSQDTNAALAVGKAPHFEPRWQPTISHRIDENIRTCGSKPALKDGNWNALTYEQMGARVSAITEALRAAGTTRGTVVGVFQEPSSEWICSMLAIFRAGAVYVPLDLRNSIPRLGSIVKAARPTVIVTDNATTEKVQLIGADDATEVLITSIPPSSTPPEAQTNDARPDAQAVILFTSGSTGEPKGLMMTHANLVSFAEVSSRTFAAPSDDNLVVLQQSPFSFDFSLDQTFAALSNGGCLYVVPARHRGDPVEISKTMVNEKVTYTTATPSEYDMWLRYGAPELQRCSTWAYAFSGGEAMSYGLAREFATLRLPGLHLSNGYGPAETTILSTKVELAYSEPGLPDPLPAGFMLTGFSVCIVDADGQPVPLGVPGEIVIGGPCVVSGYLGNSEATRQKFIPDIYFGTSSKVYRSGDRGRLLQDGSLFCDGRLEGDTQVKLRGFRVELTEVEKVLIRHAAGALSHAVVTRRGNGEGSYLAAHVVFSTEYPEEGRDEVVRTLRRTLPLPPYMRPAIITALADIPRTSHHKVDRKAIQTMTLPGLQDDTSVSASLTDAERNLSELWRDVMPLDPGPLTSESDFFLLGGNSILLVKLQGMLAEAFLTAPRLITLMGASTLGAMAAAVEASRPSGTIDWEAETRVPESLQKLVPSRRITKREGLTVLLVGATGYLGRHLLARLAADGKVARIIVPLRNVDKEQQYAGLGGKVTVTQAEVSQPNLGLSDSAFPALAEATDVIVHCAADRSFWDRYEVLRPVNLDSVKELTQLASHRALPLHFMSSGAVASYADTDTLPPRDGSDGYVCTKWAAEVFLKRAAAALNMPVYIHRPVGASGAEPEDAAGQAAVLEELTSIAIKLGLRPSFDRVRGSVDVVPVGRVVQTIGHSVTSSTALETPNDEDGSLVQILRHEAALRVFVDDFATHVHESDHLRSLPSLPILEWFGKAKKAGFGYFMAAQDLVMASTDGQLASRR</sequence>
<dbReference type="Pfam" id="PF21089">
    <property type="entry name" value="PKS_DH_N"/>
    <property type="match status" value="1"/>
</dbReference>
<dbReference type="PROSITE" id="PS00455">
    <property type="entry name" value="AMP_BINDING"/>
    <property type="match status" value="1"/>
</dbReference>
<keyword evidence="1" id="KW-0596">Phosphopantetheine</keyword>
<dbReference type="Gene3D" id="3.30.70.3290">
    <property type="match status" value="1"/>
</dbReference>
<dbReference type="SUPFAM" id="SSF52777">
    <property type="entry name" value="CoA-dependent acyltransferases"/>
    <property type="match status" value="2"/>
</dbReference>
<dbReference type="SUPFAM" id="SSF56801">
    <property type="entry name" value="Acetyl-CoA synthetase-like"/>
    <property type="match status" value="1"/>
</dbReference>
<dbReference type="Gene3D" id="3.30.559.10">
    <property type="entry name" value="Chloramphenicol acetyltransferase-like domain"/>
    <property type="match status" value="1"/>
</dbReference>
<dbReference type="SUPFAM" id="SSF55048">
    <property type="entry name" value="Probable ACP-binding domain of malonyl-CoA ACP transacylase"/>
    <property type="match status" value="1"/>
</dbReference>
<dbReference type="NCBIfam" id="TIGR01733">
    <property type="entry name" value="AA-adenyl-dom"/>
    <property type="match status" value="1"/>
</dbReference>
<dbReference type="GO" id="GO:0032259">
    <property type="term" value="P:methylation"/>
    <property type="evidence" value="ECO:0007669"/>
    <property type="project" value="UniProtKB-KW"/>
</dbReference>
<evidence type="ECO:0000256" key="3">
    <source>
        <dbReference type="ARBA" id="ARBA00022598"/>
    </source>
</evidence>
<dbReference type="Proteomes" id="UP000036947">
    <property type="component" value="Unassembled WGS sequence"/>
</dbReference>
<dbReference type="CDD" id="cd05930">
    <property type="entry name" value="A_NRPS"/>
    <property type="match status" value="1"/>
</dbReference>
<dbReference type="Pfam" id="PF08242">
    <property type="entry name" value="Methyltransf_12"/>
    <property type="match status" value="1"/>
</dbReference>
<evidence type="ECO:0000256" key="7">
    <source>
        <dbReference type="ARBA" id="ARBA00023002"/>
    </source>
</evidence>
<dbReference type="STRING" id="1163406.A0A0L0N2E0"/>
<proteinExistence type="inferred from homology"/>
<dbReference type="SUPFAM" id="SSF52151">
    <property type="entry name" value="FabD/lysophospholipase-like"/>
    <property type="match status" value="1"/>
</dbReference>
<dbReference type="InterPro" id="IPR036736">
    <property type="entry name" value="ACP-like_sf"/>
</dbReference>
<dbReference type="Gene3D" id="3.10.129.110">
    <property type="entry name" value="Polyketide synthase dehydratase"/>
    <property type="match status" value="1"/>
</dbReference>
<comment type="caution">
    <text evidence="14">The sequence shown here is derived from an EMBL/GenBank/DDBJ whole genome shotgun (WGS) entry which is preliminary data.</text>
</comment>
<dbReference type="InterPro" id="IPR013968">
    <property type="entry name" value="PKS_KR"/>
</dbReference>
<dbReference type="Pfam" id="PF14765">
    <property type="entry name" value="PS-DH"/>
    <property type="match status" value="1"/>
</dbReference>
<evidence type="ECO:0000256" key="1">
    <source>
        <dbReference type="ARBA" id="ARBA00022450"/>
    </source>
</evidence>
<evidence type="ECO:0000256" key="10">
    <source>
        <dbReference type="PROSITE-ProRule" id="PRU01363"/>
    </source>
</evidence>
<dbReference type="InterPro" id="IPR000873">
    <property type="entry name" value="AMP-dep_synth/lig_dom"/>
</dbReference>
<dbReference type="SMART" id="SM00822">
    <property type="entry name" value="PKS_KR"/>
    <property type="match status" value="1"/>
</dbReference>
<dbReference type="InterPro" id="IPR001227">
    <property type="entry name" value="Ac_transferase_dom_sf"/>
</dbReference>
<dbReference type="InterPro" id="IPR045851">
    <property type="entry name" value="AMP-bd_C_sf"/>
</dbReference>
<feature type="active site" description="Proton donor; for dehydratase activity" evidence="10">
    <location>
        <position position="462"/>
    </location>
</feature>
<evidence type="ECO:0000256" key="6">
    <source>
        <dbReference type="ARBA" id="ARBA00022737"/>
    </source>
</evidence>
<dbReference type="InterPro" id="IPR010071">
    <property type="entry name" value="AA_adenyl_dom"/>
</dbReference>
<dbReference type="InterPro" id="IPR049551">
    <property type="entry name" value="PKS_DH_C"/>
</dbReference>
<keyword evidence="2" id="KW-0597">Phosphoprotein</keyword>
<dbReference type="PANTHER" id="PTHR45527:SF1">
    <property type="entry name" value="FATTY ACID SYNTHASE"/>
    <property type="match status" value="1"/>
</dbReference>
<dbReference type="CDD" id="cd19532">
    <property type="entry name" value="C_PKS-NRPS"/>
    <property type="match status" value="1"/>
</dbReference>
<dbReference type="Gene3D" id="3.40.50.720">
    <property type="entry name" value="NAD(P)-binding Rossmann-like Domain"/>
    <property type="match status" value="3"/>
</dbReference>
<feature type="compositionally biased region" description="Low complexity" evidence="11">
    <location>
        <begin position="1885"/>
        <end position="1894"/>
    </location>
</feature>
<evidence type="ECO:0000313" key="15">
    <source>
        <dbReference type="Proteomes" id="UP000036947"/>
    </source>
</evidence>
<dbReference type="InterPro" id="IPR016035">
    <property type="entry name" value="Acyl_Trfase/lysoPLipase"/>
</dbReference>
<dbReference type="GO" id="GO:0008168">
    <property type="term" value="F:methyltransferase activity"/>
    <property type="evidence" value="ECO:0007669"/>
    <property type="project" value="UniProtKB-KW"/>
</dbReference>
<dbReference type="Gene3D" id="1.10.1200.10">
    <property type="entry name" value="ACP-like"/>
    <property type="match status" value="2"/>
</dbReference>
<dbReference type="InterPro" id="IPR020806">
    <property type="entry name" value="PKS_PP-bd"/>
</dbReference>
<evidence type="ECO:0000256" key="9">
    <source>
        <dbReference type="ARBA" id="ARBA00029443"/>
    </source>
</evidence>
<dbReference type="SUPFAM" id="SSF53335">
    <property type="entry name" value="S-adenosyl-L-methionine-dependent methyltransferases"/>
    <property type="match status" value="1"/>
</dbReference>
<evidence type="ECO:0000256" key="2">
    <source>
        <dbReference type="ARBA" id="ARBA00022553"/>
    </source>
</evidence>
<feature type="active site" description="Proton acceptor; for dehydratase activity" evidence="10">
    <location>
        <position position="285"/>
    </location>
</feature>
<evidence type="ECO:0000256" key="5">
    <source>
        <dbReference type="ARBA" id="ARBA00022679"/>
    </source>
</evidence>
<feature type="region of interest" description="C-terminal hotdog fold" evidence="10">
    <location>
        <begin position="402"/>
        <end position="555"/>
    </location>
</feature>
<dbReference type="SUPFAM" id="SSF51735">
    <property type="entry name" value="NAD(P)-binding Rossmann-fold domains"/>
    <property type="match status" value="2"/>
</dbReference>
<dbReference type="GO" id="GO:0005737">
    <property type="term" value="C:cytoplasm"/>
    <property type="evidence" value="ECO:0007669"/>
    <property type="project" value="TreeGrafter"/>
</dbReference>
<organism evidence="14 15">
    <name type="scientific">Tolypocladium ophioglossoides (strain CBS 100239)</name>
    <name type="common">Snaketongue truffleclub</name>
    <name type="synonym">Elaphocordyceps ophioglossoides</name>
    <dbReference type="NCBI Taxonomy" id="1163406"/>
    <lineage>
        <taxon>Eukaryota</taxon>
        <taxon>Fungi</taxon>
        <taxon>Dikarya</taxon>
        <taxon>Ascomycota</taxon>
        <taxon>Pezizomycotina</taxon>
        <taxon>Sordariomycetes</taxon>
        <taxon>Hypocreomycetidae</taxon>
        <taxon>Hypocreales</taxon>
        <taxon>Ophiocordycipitaceae</taxon>
        <taxon>Tolypocladium</taxon>
    </lineage>
</organism>
<dbReference type="InterPro" id="IPR036291">
    <property type="entry name" value="NAD(P)-bd_dom_sf"/>
</dbReference>
<dbReference type="InterPro" id="IPR049900">
    <property type="entry name" value="PKS_mFAS_DH"/>
</dbReference>
<dbReference type="GO" id="GO:0031177">
    <property type="term" value="F:phosphopantetheine binding"/>
    <property type="evidence" value="ECO:0007669"/>
    <property type="project" value="InterPro"/>
</dbReference>
<dbReference type="InterPro" id="IPR023213">
    <property type="entry name" value="CAT-like_dom_sf"/>
</dbReference>
<dbReference type="InterPro" id="IPR013120">
    <property type="entry name" value="FAR_NAD-bd"/>
</dbReference>
<dbReference type="InterPro" id="IPR042104">
    <property type="entry name" value="PKS_dehydratase_sf"/>
</dbReference>
<keyword evidence="8" id="KW-0511">Multifunctional enzyme</keyword>
<keyword evidence="3" id="KW-0436">Ligase</keyword>
<dbReference type="OrthoDB" id="329835at2759"/>
<dbReference type="GO" id="GO:0043041">
    <property type="term" value="P:amino acid activation for nonribosomal peptide biosynthetic process"/>
    <property type="evidence" value="ECO:0007669"/>
    <property type="project" value="TreeGrafter"/>
</dbReference>
<dbReference type="Gene3D" id="3.40.50.12780">
    <property type="entry name" value="N-terminal domain of ligase-like"/>
    <property type="match status" value="1"/>
</dbReference>
<dbReference type="PANTHER" id="PTHR45527">
    <property type="entry name" value="NONRIBOSOMAL PEPTIDE SYNTHETASE"/>
    <property type="match status" value="1"/>
</dbReference>
<dbReference type="SMART" id="SM00826">
    <property type="entry name" value="PKS_DH"/>
    <property type="match status" value="1"/>
</dbReference>
<dbReference type="SMART" id="SM00823">
    <property type="entry name" value="PKS_PP"/>
    <property type="match status" value="2"/>
</dbReference>
<dbReference type="PROSITE" id="PS50075">
    <property type="entry name" value="CARRIER"/>
    <property type="match status" value="2"/>
</dbReference>
<dbReference type="InterPro" id="IPR001242">
    <property type="entry name" value="Condensation_dom"/>
</dbReference>
<dbReference type="InterPro" id="IPR020845">
    <property type="entry name" value="AMP-binding_CS"/>
</dbReference>
<evidence type="ECO:0000259" key="13">
    <source>
        <dbReference type="PROSITE" id="PS52019"/>
    </source>
</evidence>
<dbReference type="GO" id="GO:0009403">
    <property type="term" value="P:toxin biosynthetic process"/>
    <property type="evidence" value="ECO:0007669"/>
    <property type="project" value="UniProtKB-ARBA"/>
</dbReference>
<dbReference type="SMART" id="SM00827">
    <property type="entry name" value="PKS_AT"/>
    <property type="match status" value="1"/>
</dbReference>
<dbReference type="Pfam" id="PF07993">
    <property type="entry name" value="NAD_binding_4"/>
    <property type="match status" value="1"/>
</dbReference>
<dbReference type="Pfam" id="PF00550">
    <property type="entry name" value="PP-binding"/>
    <property type="match status" value="2"/>
</dbReference>
<dbReference type="InterPro" id="IPR009081">
    <property type="entry name" value="PP-bd_ACP"/>
</dbReference>
<feature type="domain" description="Carrier" evidence="12">
    <location>
        <begin position="1725"/>
        <end position="1800"/>
    </location>
</feature>
<dbReference type="Gene3D" id="3.40.366.10">
    <property type="entry name" value="Malonyl-Coenzyme A Acyl Carrier Protein, domain 2"/>
    <property type="match status" value="1"/>
</dbReference>
<feature type="domain" description="Carrier" evidence="12">
    <location>
        <begin position="2887"/>
        <end position="2964"/>
    </location>
</feature>
<dbReference type="InterPro" id="IPR020807">
    <property type="entry name" value="PKS_DH"/>
</dbReference>
<dbReference type="InterPro" id="IPR042099">
    <property type="entry name" value="ANL_N_sf"/>
</dbReference>
<feature type="domain" description="PKS/mFAS DH" evidence="13">
    <location>
        <begin position="252"/>
        <end position="555"/>
    </location>
</feature>
<keyword evidence="6" id="KW-0677">Repeat</keyword>
<evidence type="ECO:0000256" key="8">
    <source>
        <dbReference type="ARBA" id="ARBA00023268"/>
    </source>
</evidence>
<dbReference type="CDD" id="cd02440">
    <property type="entry name" value="AdoMet_MTases"/>
    <property type="match status" value="1"/>
</dbReference>
<dbReference type="SUPFAM" id="SSF47336">
    <property type="entry name" value="ACP-like"/>
    <property type="match status" value="2"/>
</dbReference>
<dbReference type="InterPro" id="IPR013217">
    <property type="entry name" value="Methyltransf_12"/>
</dbReference>
<feature type="compositionally biased region" description="Low complexity" evidence="11">
    <location>
        <begin position="1837"/>
        <end position="1848"/>
    </location>
</feature>
<dbReference type="EMBL" id="LFRF01000030">
    <property type="protein sequence ID" value="KND87975.1"/>
    <property type="molecule type" value="Genomic_DNA"/>
</dbReference>
<dbReference type="Pfam" id="PF00668">
    <property type="entry name" value="Condensation"/>
    <property type="match status" value="1"/>
</dbReference>
<dbReference type="PROSITE" id="PS52019">
    <property type="entry name" value="PKS_MFAS_DH"/>
    <property type="match status" value="1"/>
</dbReference>
<dbReference type="InterPro" id="IPR016036">
    <property type="entry name" value="Malonyl_transacylase_ACP-bd"/>
</dbReference>
<keyword evidence="4" id="KW-0489">Methyltransferase</keyword>
<feature type="compositionally biased region" description="Polar residues" evidence="11">
    <location>
        <begin position="1849"/>
        <end position="1876"/>
    </location>
</feature>
<dbReference type="GO" id="GO:0016874">
    <property type="term" value="F:ligase activity"/>
    <property type="evidence" value="ECO:0007669"/>
    <property type="project" value="UniProtKB-KW"/>
</dbReference>
<keyword evidence="5" id="KW-0808">Transferase</keyword>
<dbReference type="Gene3D" id="3.30.300.30">
    <property type="match status" value="1"/>
</dbReference>
<feature type="region of interest" description="Disordered" evidence="11">
    <location>
        <begin position="1814"/>
        <end position="1900"/>
    </location>
</feature>
<dbReference type="Pfam" id="PF00501">
    <property type="entry name" value="AMP-binding"/>
    <property type="match status" value="1"/>
</dbReference>
<dbReference type="Pfam" id="PF00698">
    <property type="entry name" value="Acyl_transf_1"/>
    <property type="match status" value="1"/>
</dbReference>
<accession>A0A0L0N2E0</accession>
<protein>
    <submittedName>
        <fullName evidence="14">Nonribosomal peptide synthetase 14</fullName>
    </submittedName>
</protein>
<evidence type="ECO:0000256" key="4">
    <source>
        <dbReference type="ARBA" id="ARBA00022603"/>
    </source>
</evidence>
<dbReference type="InterPro" id="IPR049552">
    <property type="entry name" value="PKS_DH_N"/>
</dbReference>
<comment type="similarity">
    <text evidence="9">In the C-terminal section; belongs to the NRP synthetase family.</text>
</comment>
<dbReference type="InterPro" id="IPR029063">
    <property type="entry name" value="SAM-dependent_MTases_sf"/>
</dbReference>
<dbReference type="Pfam" id="PF08659">
    <property type="entry name" value="KR"/>
    <property type="match status" value="1"/>
</dbReference>
<evidence type="ECO:0000313" key="14">
    <source>
        <dbReference type="EMBL" id="KND87975.1"/>
    </source>
</evidence>
<gene>
    <name evidence="14" type="ORF">TOPH_07403</name>
</gene>
<dbReference type="Gene3D" id="3.30.559.30">
    <property type="entry name" value="Nonribosomal peptide synthetase, condensation domain"/>
    <property type="match status" value="1"/>
</dbReference>